<dbReference type="PANTHER" id="PTHR10572:SF24">
    <property type="entry name" value="3-HYDROXY-3-METHYLGLUTARYL-COENZYME A REDUCTASE"/>
    <property type="match status" value="1"/>
</dbReference>
<accession>A0A6B0TB53</accession>
<dbReference type="OrthoDB" id="10981at2157"/>
<evidence type="ECO:0000313" key="8">
    <source>
        <dbReference type="Proteomes" id="UP000466535"/>
    </source>
</evidence>
<dbReference type="InterPro" id="IPR023074">
    <property type="entry name" value="HMG_CoA_Rdtase_cat_sf"/>
</dbReference>
<evidence type="ECO:0000259" key="6">
    <source>
        <dbReference type="Pfam" id="PF25653"/>
    </source>
</evidence>
<dbReference type="EC" id="1.1.1.34" evidence="2"/>
<comment type="similarity">
    <text evidence="1">Belongs to the HMG-CoA reductase family.</text>
</comment>
<dbReference type="GO" id="GO:0008299">
    <property type="term" value="P:isoprenoid biosynthetic process"/>
    <property type="evidence" value="ECO:0007669"/>
    <property type="project" value="InterPro"/>
</dbReference>
<dbReference type="Gene3D" id="3.90.770.10">
    <property type="entry name" value="3-hydroxy-3-methylglutaryl-coenzyme A Reductase, Chain A, domain 2"/>
    <property type="match status" value="1"/>
</dbReference>
<dbReference type="PRINTS" id="PR00071">
    <property type="entry name" value="HMGCOARDTASE"/>
</dbReference>
<dbReference type="Pfam" id="PF25653">
    <property type="entry name" value="HMG-CoA_red_N"/>
    <property type="match status" value="1"/>
</dbReference>
<name>A0A6B0TB53_9EURY</name>
<evidence type="ECO:0000313" key="7">
    <source>
        <dbReference type="EMBL" id="MXR52853.1"/>
    </source>
</evidence>
<dbReference type="InterPro" id="IPR004554">
    <property type="entry name" value="HMG_CoA_Rdtase_eu_arc"/>
</dbReference>
<proteinExistence type="inferred from homology"/>
<evidence type="ECO:0000256" key="5">
    <source>
        <dbReference type="ARBA" id="ARBA00049903"/>
    </source>
</evidence>
<dbReference type="SUPFAM" id="SSF56542">
    <property type="entry name" value="Substrate-binding domain of HMG-CoA reductase"/>
    <property type="match status" value="1"/>
</dbReference>
<dbReference type="RefSeq" id="WP_159764985.1">
    <property type="nucleotide sequence ID" value="NZ_WUUT01000006.1"/>
</dbReference>
<dbReference type="GO" id="GO:0015936">
    <property type="term" value="P:coenzyme A metabolic process"/>
    <property type="evidence" value="ECO:0007669"/>
    <property type="project" value="InterPro"/>
</dbReference>
<gene>
    <name evidence="7" type="ORF">GRX03_14715</name>
</gene>
<dbReference type="Proteomes" id="UP000466535">
    <property type="component" value="Unassembled WGS sequence"/>
</dbReference>
<dbReference type="AlphaFoldDB" id="A0A6B0TB53"/>
<protein>
    <recommendedName>
        <fullName evidence="2">hydroxymethylglutaryl-CoA reductase (NADPH)</fullName>
        <ecNumber evidence="2">1.1.1.34</ecNumber>
    </recommendedName>
</protein>
<evidence type="ECO:0000256" key="3">
    <source>
        <dbReference type="ARBA" id="ARBA00022857"/>
    </source>
</evidence>
<reference evidence="7 8" key="1">
    <citation type="submission" date="2019-12" db="EMBL/GenBank/DDBJ databases">
        <title>Isolation and characterization of three novel carbon monoxide-oxidizing members of Halobacteria from salione crusts and soils.</title>
        <authorList>
            <person name="Myers M.R."/>
            <person name="King G.M."/>
        </authorList>
    </citation>
    <scope>NUCLEOTIDE SEQUENCE [LARGE SCALE GENOMIC DNA]</scope>
    <source>
        <strain evidence="7 8">WSH3</strain>
    </source>
</reference>
<keyword evidence="4" id="KW-0560">Oxidoreductase</keyword>
<keyword evidence="8" id="KW-1185">Reference proteome</keyword>
<dbReference type="InterPro" id="IPR009029">
    <property type="entry name" value="HMG_CoA_Rdtase_sub-bd_dom_sf"/>
</dbReference>
<dbReference type="GO" id="GO:0004420">
    <property type="term" value="F:hydroxymethylglutaryl-CoA reductase (NADPH) activity"/>
    <property type="evidence" value="ECO:0007669"/>
    <property type="project" value="UniProtKB-EC"/>
</dbReference>
<feature type="domain" description="Hydroxymethylglutaryl-CoA reductase-like" evidence="6">
    <location>
        <begin position="33"/>
        <end position="147"/>
    </location>
</feature>
<dbReference type="Gene3D" id="3.30.70.420">
    <property type="entry name" value="Hydroxymethylglutaryl-CoA reductase, class I/II, NAD/NADP-binding domain"/>
    <property type="match status" value="1"/>
</dbReference>
<dbReference type="Pfam" id="PF00368">
    <property type="entry name" value="HMG-CoA_red"/>
    <property type="match status" value="1"/>
</dbReference>
<dbReference type="SUPFAM" id="SSF55035">
    <property type="entry name" value="NAD-binding domain of HMG-CoA reductase"/>
    <property type="match status" value="1"/>
</dbReference>
<comment type="caution">
    <text evidence="7">The sequence shown here is derived from an EMBL/GenBank/DDBJ whole genome shotgun (WGS) entry which is preliminary data.</text>
</comment>
<keyword evidence="3" id="KW-0521">NADP</keyword>
<dbReference type="CDD" id="cd00643">
    <property type="entry name" value="HMG-CoA_reductase_classI"/>
    <property type="match status" value="1"/>
</dbReference>
<evidence type="ECO:0000256" key="1">
    <source>
        <dbReference type="ARBA" id="ARBA00007661"/>
    </source>
</evidence>
<dbReference type="EMBL" id="WUUT01000006">
    <property type="protein sequence ID" value="MXR52853.1"/>
    <property type="molecule type" value="Genomic_DNA"/>
</dbReference>
<dbReference type="InterPro" id="IPR057868">
    <property type="entry name" value="HMG-CoA"/>
</dbReference>
<dbReference type="InterPro" id="IPR002202">
    <property type="entry name" value="HMG_CoA_Rdtase"/>
</dbReference>
<sequence>MVIPKPDSGILKRLYANLLSSGGAISLDIPDKVLKRLYTYGSLQNTDEGVEYEVKNRLQDAKFAGIQKLEINGEGVDLDDVRMETADGKEFAVSEVTKDDPIPFSVGRTVTITVEGIELPTGDHEIYTEFVAEPFGQLSLKISDTIRDESQIASVPRDEENNYSEQAIAERHEWLEEKTGVELEHVPEYSFDAERGEGNVENFIGVAQMPLGVAGPVKVDGEYADGEYPIPLATTEGTLVASYSRGMKAINMCGGATTTVTDDRMNRAPVFVFEDARNARDFRDWVYEHQETIEEKAEETSSVANLVRIEDYMTNNFAHLRFSYETGDAAGQNMVGKATFAACNWILQEYPGYVENFYLEGNFGTDKKASKVNDMMTRGKRVTAEVTLDEDTCIHHLGAEPESLDHHGKIATLGSFFSGADTNGAHPANGLASLFIACGQDEANVAESHSAMINTTLLQDNSLHISVTIPSLIVATYGGGTGMPTQRECLAMLDCDGAGNVNKFAEIAAATVLAGEISLGAAISASDWVTSHESLGRNR</sequence>
<organism evidence="7 8">
    <name type="scientific">Halovenus carboxidivorans</name>
    <dbReference type="NCBI Taxonomy" id="2692199"/>
    <lineage>
        <taxon>Archaea</taxon>
        <taxon>Methanobacteriati</taxon>
        <taxon>Methanobacteriota</taxon>
        <taxon>Stenosarchaea group</taxon>
        <taxon>Halobacteria</taxon>
        <taxon>Halobacteriales</taxon>
        <taxon>Haloarculaceae</taxon>
        <taxon>Halovenus</taxon>
    </lineage>
</organism>
<evidence type="ECO:0000256" key="4">
    <source>
        <dbReference type="ARBA" id="ARBA00023002"/>
    </source>
</evidence>
<comment type="catalytic activity">
    <reaction evidence="5">
        <text>(R)-mevalonate + 2 NADP(+) + CoA = (3S)-3-hydroxy-3-methylglutaryl-CoA + 2 NADPH + 2 H(+)</text>
        <dbReference type="Rhea" id="RHEA:15989"/>
        <dbReference type="ChEBI" id="CHEBI:15378"/>
        <dbReference type="ChEBI" id="CHEBI:36464"/>
        <dbReference type="ChEBI" id="CHEBI:43074"/>
        <dbReference type="ChEBI" id="CHEBI:57287"/>
        <dbReference type="ChEBI" id="CHEBI:57783"/>
        <dbReference type="ChEBI" id="CHEBI:58349"/>
        <dbReference type="EC" id="1.1.1.34"/>
    </reaction>
</comment>
<dbReference type="InterPro" id="IPR009023">
    <property type="entry name" value="HMG_CoA_Rdtase_NAD(P)-bd_sf"/>
</dbReference>
<evidence type="ECO:0000256" key="2">
    <source>
        <dbReference type="ARBA" id="ARBA00012999"/>
    </source>
</evidence>
<dbReference type="PANTHER" id="PTHR10572">
    <property type="entry name" value="3-HYDROXY-3-METHYLGLUTARYL-COENZYME A REDUCTASE"/>
    <property type="match status" value="1"/>
</dbReference>